<gene>
    <name evidence="1" type="ORF">L6452_13027</name>
</gene>
<accession>A0ACB9CH06</accession>
<name>A0ACB9CH06_ARCLA</name>
<dbReference type="Proteomes" id="UP001055879">
    <property type="component" value="Linkage Group LG04"/>
</dbReference>
<organism evidence="1 2">
    <name type="scientific">Arctium lappa</name>
    <name type="common">Greater burdock</name>
    <name type="synonym">Lappa major</name>
    <dbReference type="NCBI Taxonomy" id="4217"/>
    <lineage>
        <taxon>Eukaryota</taxon>
        <taxon>Viridiplantae</taxon>
        <taxon>Streptophyta</taxon>
        <taxon>Embryophyta</taxon>
        <taxon>Tracheophyta</taxon>
        <taxon>Spermatophyta</taxon>
        <taxon>Magnoliopsida</taxon>
        <taxon>eudicotyledons</taxon>
        <taxon>Gunneridae</taxon>
        <taxon>Pentapetalae</taxon>
        <taxon>asterids</taxon>
        <taxon>campanulids</taxon>
        <taxon>Asterales</taxon>
        <taxon>Asteraceae</taxon>
        <taxon>Carduoideae</taxon>
        <taxon>Cardueae</taxon>
        <taxon>Arctiinae</taxon>
        <taxon>Arctium</taxon>
    </lineage>
</organism>
<evidence type="ECO:0000313" key="1">
    <source>
        <dbReference type="EMBL" id="KAI3733583.1"/>
    </source>
</evidence>
<proteinExistence type="predicted"/>
<evidence type="ECO:0000313" key="2">
    <source>
        <dbReference type="Proteomes" id="UP001055879"/>
    </source>
</evidence>
<protein>
    <submittedName>
        <fullName evidence="1">Uncharacterized protein</fullName>
    </submittedName>
</protein>
<reference evidence="1 2" key="2">
    <citation type="journal article" date="2022" name="Mol. Ecol. Resour.">
        <title>The genomes of chicory, endive, great burdock and yacon provide insights into Asteraceae paleo-polyploidization history and plant inulin production.</title>
        <authorList>
            <person name="Fan W."/>
            <person name="Wang S."/>
            <person name="Wang H."/>
            <person name="Wang A."/>
            <person name="Jiang F."/>
            <person name="Liu H."/>
            <person name="Zhao H."/>
            <person name="Xu D."/>
            <person name="Zhang Y."/>
        </authorList>
    </citation>
    <scope>NUCLEOTIDE SEQUENCE [LARGE SCALE GENOMIC DNA]</scope>
    <source>
        <strain evidence="2">cv. Niubang</strain>
    </source>
</reference>
<reference evidence="2" key="1">
    <citation type="journal article" date="2022" name="Mol. Ecol. Resour.">
        <title>The genomes of chicory, endive, great burdock and yacon provide insights into Asteraceae palaeo-polyploidization history and plant inulin production.</title>
        <authorList>
            <person name="Fan W."/>
            <person name="Wang S."/>
            <person name="Wang H."/>
            <person name="Wang A."/>
            <person name="Jiang F."/>
            <person name="Liu H."/>
            <person name="Zhao H."/>
            <person name="Xu D."/>
            <person name="Zhang Y."/>
        </authorList>
    </citation>
    <scope>NUCLEOTIDE SEQUENCE [LARGE SCALE GENOMIC DNA]</scope>
    <source>
        <strain evidence="2">cv. Niubang</strain>
    </source>
</reference>
<dbReference type="EMBL" id="CM042050">
    <property type="protein sequence ID" value="KAI3733583.1"/>
    <property type="molecule type" value="Genomic_DNA"/>
</dbReference>
<keyword evidence="2" id="KW-1185">Reference proteome</keyword>
<comment type="caution">
    <text evidence="1">The sequence shown here is derived from an EMBL/GenBank/DDBJ whole genome shotgun (WGS) entry which is preliminary data.</text>
</comment>
<sequence length="271" mass="30742">MGGCVSRPESCVGGEIKSSKKKKKKLRKGLKRRVSSRLYHQSNSLPSIGNPTSHGSTDDLWYDSATVLESDSSDEEFQSVLDDVQSQDGSEGVSWPNIEVNRSSVHPEDMAFQLRCGRLKILGHVVNIDDLQLNAPERKLMHAYNGKPVLSRPQHEFYQGENYIEIDLDMHRFSCISRKGFEAFQDRLKDCILDFGLTIQASLFFTSEQNYNTARGAVLFPQKQNYNTVFFPFFGNKPEELPEEILCGVRLNGINYKNYHMLGLNLELPSP</sequence>